<name>A0A8X6VSY5_TRICX</name>
<accession>A0A8X6VSY5</accession>
<comment type="caution">
    <text evidence="1">The sequence shown here is derived from an EMBL/GenBank/DDBJ whole genome shotgun (WGS) entry which is preliminary data.</text>
</comment>
<dbReference type="Proteomes" id="UP000887159">
    <property type="component" value="Unassembled WGS sequence"/>
</dbReference>
<evidence type="ECO:0000313" key="1">
    <source>
        <dbReference type="EMBL" id="GFY20600.1"/>
    </source>
</evidence>
<organism evidence="1 2">
    <name type="scientific">Trichonephila clavipes</name>
    <name type="common">Golden silk orbweaver</name>
    <name type="synonym">Nephila clavipes</name>
    <dbReference type="NCBI Taxonomy" id="2585209"/>
    <lineage>
        <taxon>Eukaryota</taxon>
        <taxon>Metazoa</taxon>
        <taxon>Ecdysozoa</taxon>
        <taxon>Arthropoda</taxon>
        <taxon>Chelicerata</taxon>
        <taxon>Arachnida</taxon>
        <taxon>Araneae</taxon>
        <taxon>Araneomorphae</taxon>
        <taxon>Entelegynae</taxon>
        <taxon>Araneoidea</taxon>
        <taxon>Nephilidae</taxon>
        <taxon>Trichonephila</taxon>
    </lineage>
</organism>
<sequence>MYDKYVGAPVSWYGREYQLKYRPRHLTVVQKDEVHRPSCSFVARLLKGCGRAGCATEIEGWMHAESDEMTCWRVVIV</sequence>
<protein>
    <submittedName>
        <fullName evidence="1">Uncharacterized protein</fullName>
    </submittedName>
</protein>
<dbReference type="AlphaFoldDB" id="A0A8X6VSY5"/>
<keyword evidence="2" id="KW-1185">Reference proteome</keyword>
<gene>
    <name evidence="1" type="ORF">TNCV_1118341</name>
</gene>
<dbReference type="EMBL" id="BMAU01021356">
    <property type="protein sequence ID" value="GFY20600.1"/>
    <property type="molecule type" value="Genomic_DNA"/>
</dbReference>
<reference evidence="1" key="1">
    <citation type="submission" date="2020-08" db="EMBL/GenBank/DDBJ databases">
        <title>Multicomponent nature underlies the extraordinary mechanical properties of spider dragline silk.</title>
        <authorList>
            <person name="Kono N."/>
            <person name="Nakamura H."/>
            <person name="Mori M."/>
            <person name="Yoshida Y."/>
            <person name="Ohtoshi R."/>
            <person name="Malay A.D."/>
            <person name="Moran D.A.P."/>
            <person name="Tomita M."/>
            <person name="Numata K."/>
            <person name="Arakawa K."/>
        </authorList>
    </citation>
    <scope>NUCLEOTIDE SEQUENCE</scope>
</reference>
<evidence type="ECO:0000313" key="2">
    <source>
        <dbReference type="Proteomes" id="UP000887159"/>
    </source>
</evidence>
<proteinExistence type="predicted"/>